<dbReference type="STRING" id="91928.A0A0D2BF09"/>
<dbReference type="PANTHER" id="PTHR22642:SF19">
    <property type="entry name" value="AMIDOHYDROLASE FAMILY PROTEIN (AFU_ORTHOLOGUE AFUA_5G01480)"/>
    <property type="match status" value="1"/>
</dbReference>
<feature type="region of interest" description="Disordered" evidence="1">
    <location>
        <begin position="1"/>
        <end position="26"/>
    </location>
</feature>
<name>A0A0D2BF09_9EURO</name>
<organism evidence="3 4">
    <name type="scientific">Exophiala spinifera</name>
    <dbReference type="NCBI Taxonomy" id="91928"/>
    <lineage>
        <taxon>Eukaryota</taxon>
        <taxon>Fungi</taxon>
        <taxon>Dikarya</taxon>
        <taxon>Ascomycota</taxon>
        <taxon>Pezizomycotina</taxon>
        <taxon>Eurotiomycetes</taxon>
        <taxon>Chaetothyriomycetidae</taxon>
        <taxon>Chaetothyriales</taxon>
        <taxon>Herpotrichiellaceae</taxon>
        <taxon>Exophiala</taxon>
    </lineage>
</organism>
<dbReference type="SUPFAM" id="SSF51338">
    <property type="entry name" value="Composite domain of metallo-dependent hydrolases"/>
    <property type="match status" value="1"/>
</dbReference>
<dbReference type="RefSeq" id="XP_016230155.1">
    <property type="nucleotide sequence ID" value="XM_016386023.1"/>
</dbReference>
<evidence type="ECO:0000313" key="3">
    <source>
        <dbReference type="EMBL" id="KIW09939.1"/>
    </source>
</evidence>
<dbReference type="Gene3D" id="2.30.40.10">
    <property type="entry name" value="Urease, subunit C, domain 1"/>
    <property type="match status" value="1"/>
</dbReference>
<dbReference type="VEuPathDB" id="FungiDB:PV08_11715"/>
<protein>
    <recommendedName>
        <fullName evidence="2">Amidohydrolase 3 domain-containing protein</fullName>
    </recommendedName>
</protein>
<gene>
    <name evidence="3" type="ORF">PV08_11715</name>
</gene>
<keyword evidence="4" id="KW-1185">Reference proteome</keyword>
<reference evidence="3 4" key="1">
    <citation type="submission" date="2015-01" db="EMBL/GenBank/DDBJ databases">
        <title>The Genome Sequence of Exophiala spinifera CBS89968.</title>
        <authorList>
            <consortium name="The Broad Institute Genomics Platform"/>
            <person name="Cuomo C."/>
            <person name="de Hoog S."/>
            <person name="Gorbushina A."/>
            <person name="Stielow B."/>
            <person name="Teixiera M."/>
            <person name="Abouelleil A."/>
            <person name="Chapman S.B."/>
            <person name="Priest M."/>
            <person name="Young S.K."/>
            <person name="Wortman J."/>
            <person name="Nusbaum C."/>
            <person name="Birren B."/>
        </authorList>
    </citation>
    <scope>NUCLEOTIDE SEQUENCE [LARGE SCALE GENOMIC DNA]</scope>
    <source>
        <strain evidence="3 4">CBS 89968</strain>
    </source>
</reference>
<evidence type="ECO:0000256" key="1">
    <source>
        <dbReference type="SAM" id="MobiDB-lite"/>
    </source>
</evidence>
<evidence type="ECO:0000259" key="2">
    <source>
        <dbReference type="Pfam" id="PF07969"/>
    </source>
</evidence>
<feature type="domain" description="Amidohydrolase 3" evidence="2">
    <location>
        <begin position="21"/>
        <end position="96"/>
    </location>
</feature>
<evidence type="ECO:0000313" key="4">
    <source>
        <dbReference type="Proteomes" id="UP000053328"/>
    </source>
</evidence>
<dbReference type="GO" id="GO:0016810">
    <property type="term" value="F:hydrolase activity, acting on carbon-nitrogen (but not peptide) bonds"/>
    <property type="evidence" value="ECO:0007669"/>
    <property type="project" value="InterPro"/>
</dbReference>
<dbReference type="AlphaFoldDB" id="A0A0D2BF09"/>
<dbReference type="HOGENOM" id="CLU_2320401_0_0_1"/>
<dbReference type="Proteomes" id="UP000053328">
    <property type="component" value="Unassembled WGS sequence"/>
</dbReference>
<dbReference type="EMBL" id="KN847501">
    <property type="protein sequence ID" value="KIW09939.1"/>
    <property type="molecule type" value="Genomic_DNA"/>
</dbReference>
<feature type="compositionally biased region" description="Polar residues" evidence="1">
    <location>
        <begin position="15"/>
        <end position="26"/>
    </location>
</feature>
<dbReference type="Gene3D" id="3.20.20.140">
    <property type="entry name" value="Metal-dependent hydrolases"/>
    <property type="match status" value="1"/>
</dbReference>
<dbReference type="Pfam" id="PF07969">
    <property type="entry name" value="Amidohydro_3"/>
    <property type="match status" value="1"/>
</dbReference>
<proteinExistence type="predicted"/>
<dbReference type="InterPro" id="IPR011059">
    <property type="entry name" value="Metal-dep_hydrolase_composite"/>
</dbReference>
<feature type="compositionally biased region" description="Low complexity" evidence="1">
    <location>
        <begin position="1"/>
        <end position="13"/>
    </location>
</feature>
<sequence length="99" mass="10700">MAAHPLLPNLHLATTRRSTMDPSSTIRTNPRFAVSLTTAVKAATANAAFSKFAETWTGSLAVGMSADLAGLDADWDPDHLLNAKVRQTRYRGQKVFDAD</sequence>
<dbReference type="PANTHER" id="PTHR22642">
    <property type="entry name" value="IMIDAZOLONEPROPIONASE"/>
    <property type="match status" value="1"/>
</dbReference>
<dbReference type="GeneID" id="27338798"/>
<accession>A0A0D2BF09</accession>
<dbReference type="InterPro" id="IPR013108">
    <property type="entry name" value="Amidohydro_3"/>
</dbReference>